<dbReference type="GO" id="GO:0016787">
    <property type="term" value="F:hydrolase activity"/>
    <property type="evidence" value="ECO:0007669"/>
    <property type="project" value="UniProtKB-KW"/>
</dbReference>
<dbReference type="EMBL" id="WAAU01000008">
    <property type="protein sequence ID" value="KAB1159761.1"/>
    <property type="molecule type" value="Genomic_DNA"/>
</dbReference>
<dbReference type="PANTHER" id="PTHR15394:SF3">
    <property type="entry name" value="SERINE HYDROLASE RBBP9"/>
    <property type="match status" value="1"/>
</dbReference>
<name>A0A7J5AQ67_9FLAO</name>
<gene>
    <name evidence="1" type="ORF">F7018_05480</name>
</gene>
<sequence length="185" mass="21560">MSKTKIYLIHGYTASPTSNWFPSFKKELLNENVEIIILDMPNSKEPKFKEWADHMEKMIINDSENTIFIGHSLGCVTVLNYLNSNNQKNIKGLFLISGFIEETPIPELEEFIQTTLDYQYIINSTKNRIAISAKDDDIIPFEYSKRMADKLDAKFILLNEGKHFIDRDNFLDFPFLVNEVRKLID</sequence>
<dbReference type="Gene3D" id="3.40.50.1820">
    <property type="entry name" value="alpha/beta hydrolase"/>
    <property type="match status" value="1"/>
</dbReference>
<dbReference type="InterPro" id="IPR010662">
    <property type="entry name" value="RBBP9/YdeN"/>
</dbReference>
<accession>A0A7J5AQ67</accession>
<keyword evidence="1" id="KW-0378">Hydrolase</keyword>
<comment type="caution">
    <text evidence="1">The sequence shown here is derived from an EMBL/GenBank/DDBJ whole genome shotgun (WGS) entry which is preliminary data.</text>
</comment>
<evidence type="ECO:0000313" key="1">
    <source>
        <dbReference type="EMBL" id="KAB1159761.1"/>
    </source>
</evidence>
<reference evidence="1 2" key="1">
    <citation type="submission" date="2019-09" db="EMBL/GenBank/DDBJ databases">
        <authorList>
            <person name="Cao W.R."/>
        </authorList>
    </citation>
    <scope>NUCLEOTIDE SEQUENCE [LARGE SCALE GENOMIC DNA]</scope>
    <source>
        <strain evidence="2">a4</strain>
    </source>
</reference>
<dbReference type="AlphaFoldDB" id="A0A7J5AQ67"/>
<keyword evidence="2" id="KW-1185">Reference proteome</keyword>
<dbReference type="PANTHER" id="PTHR15394">
    <property type="entry name" value="SERINE HYDROLASE RBBP9"/>
    <property type="match status" value="1"/>
</dbReference>
<protein>
    <submittedName>
        <fullName evidence="1">Serine hydrolase family protein</fullName>
    </submittedName>
</protein>
<evidence type="ECO:0000313" key="2">
    <source>
        <dbReference type="Proteomes" id="UP000467305"/>
    </source>
</evidence>
<dbReference type="OrthoDB" id="9804993at2"/>
<organism evidence="1 2">
    <name type="scientific">Tenacibaculum aiptasiae</name>
    <dbReference type="NCBI Taxonomy" id="426481"/>
    <lineage>
        <taxon>Bacteria</taxon>
        <taxon>Pseudomonadati</taxon>
        <taxon>Bacteroidota</taxon>
        <taxon>Flavobacteriia</taxon>
        <taxon>Flavobacteriales</taxon>
        <taxon>Flavobacteriaceae</taxon>
        <taxon>Tenacibaculum</taxon>
    </lineage>
</organism>
<dbReference type="RefSeq" id="WP_150899006.1">
    <property type="nucleotide sequence ID" value="NZ_WAAU01000008.1"/>
</dbReference>
<dbReference type="InterPro" id="IPR029058">
    <property type="entry name" value="AB_hydrolase_fold"/>
</dbReference>
<dbReference type="Pfam" id="PF06821">
    <property type="entry name" value="Ser_hydrolase"/>
    <property type="match status" value="1"/>
</dbReference>
<dbReference type="SUPFAM" id="SSF53474">
    <property type="entry name" value="alpha/beta-Hydrolases"/>
    <property type="match status" value="1"/>
</dbReference>
<proteinExistence type="predicted"/>
<dbReference type="Proteomes" id="UP000467305">
    <property type="component" value="Unassembled WGS sequence"/>
</dbReference>